<dbReference type="InterPro" id="IPR008921">
    <property type="entry name" value="DNA_pol3_clamp-load_cplx_C"/>
</dbReference>
<dbReference type="GO" id="GO:0003887">
    <property type="term" value="F:DNA-directed DNA polymerase activity"/>
    <property type="evidence" value="ECO:0007669"/>
    <property type="project" value="UniProtKB-EC"/>
</dbReference>
<evidence type="ECO:0000256" key="1">
    <source>
        <dbReference type="ARBA" id="ARBA00012417"/>
    </source>
</evidence>
<evidence type="ECO:0000259" key="10">
    <source>
        <dbReference type="Pfam" id="PF21694"/>
    </source>
</evidence>
<comment type="caution">
    <text evidence="11">The sequence shown here is derived from an EMBL/GenBank/DDBJ whole genome shotgun (WGS) entry which is preliminary data.</text>
</comment>
<keyword evidence="5" id="KW-0235">DNA replication</keyword>
<evidence type="ECO:0000313" key="12">
    <source>
        <dbReference type="Proteomes" id="UP000609346"/>
    </source>
</evidence>
<comment type="catalytic activity">
    <reaction evidence="8">
        <text>DNA(n) + a 2'-deoxyribonucleoside 5'-triphosphate = DNA(n+1) + diphosphate</text>
        <dbReference type="Rhea" id="RHEA:22508"/>
        <dbReference type="Rhea" id="RHEA-COMP:17339"/>
        <dbReference type="Rhea" id="RHEA-COMP:17340"/>
        <dbReference type="ChEBI" id="CHEBI:33019"/>
        <dbReference type="ChEBI" id="CHEBI:61560"/>
        <dbReference type="ChEBI" id="CHEBI:173112"/>
        <dbReference type="EC" id="2.7.7.7"/>
    </reaction>
</comment>
<evidence type="ECO:0000256" key="4">
    <source>
        <dbReference type="ARBA" id="ARBA00022695"/>
    </source>
</evidence>
<dbReference type="Proteomes" id="UP000609346">
    <property type="component" value="Unassembled WGS sequence"/>
</dbReference>
<dbReference type="Pfam" id="PF21694">
    <property type="entry name" value="DNA_pol3_delta_C"/>
    <property type="match status" value="1"/>
</dbReference>
<reference evidence="11 12" key="1">
    <citation type="submission" date="2020-09" db="EMBL/GenBank/DDBJ databases">
        <title>Paenibacillus sp. strain PR3 16S rRNA gene Genome sequencing and assembly.</title>
        <authorList>
            <person name="Kim J."/>
        </authorList>
    </citation>
    <scope>NUCLEOTIDE SEQUENCE [LARGE SCALE GENOMIC DNA]</scope>
    <source>
        <strain evidence="11 12">PR3</strain>
    </source>
</reference>
<evidence type="ECO:0000256" key="8">
    <source>
        <dbReference type="ARBA" id="ARBA00049244"/>
    </source>
</evidence>
<evidence type="ECO:0000259" key="9">
    <source>
        <dbReference type="Pfam" id="PF06144"/>
    </source>
</evidence>
<evidence type="ECO:0000256" key="7">
    <source>
        <dbReference type="ARBA" id="ARBA00034754"/>
    </source>
</evidence>
<dbReference type="SUPFAM" id="SSF48019">
    <property type="entry name" value="post-AAA+ oligomerization domain-like"/>
    <property type="match status" value="1"/>
</dbReference>
<dbReference type="InterPro" id="IPR010372">
    <property type="entry name" value="DNA_pol3_delta_N"/>
</dbReference>
<dbReference type="Gene3D" id="3.40.50.300">
    <property type="entry name" value="P-loop containing nucleotide triphosphate hydrolases"/>
    <property type="match status" value="1"/>
</dbReference>
<keyword evidence="12" id="KW-1185">Reference proteome</keyword>
<dbReference type="EC" id="2.7.7.7" evidence="1"/>
<organism evidence="11 12">
    <name type="scientific">Paenibacillus terricola</name>
    <dbReference type="NCBI Taxonomy" id="2763503"/>
    <lineage>
        <taxon>Bacteria</taxon>
        <taxon>Bacillati</taxon>
        <taxon>Bacillota</taxon>
        <taxon>Bacilli</taxon>
        <taxon>Bacillales</taxon>
        <taxon>Paenibacillaceae</taxon>
        <taxon>Paenibacillus</taxon>
    </lineage>
</organism>
<evidence type="ECO:0000256" key="5">
    <source>
        <dbReference type="ARBA" id="ARBA00022705"/>
    </source>
</evidence>
<dbReference type="PANTHER" id="PTHR34388">
    <property type="entry name" value="DNA POLYMERASE III SUBUNIT DELTA"/>
    <property type="match status" value="1"/>
</dbReference>
<proteinExistence type="inferred from homology"/>
<dbReference type="InterPro" id="IPR005790">
    <property type="entry name" value="DNA_polIII_delta"/>
</dbReference>
<keyword evidence="4 11" id="KW-0548">Nucleotidyltransferase</keyword>
<evidence type="ECO:0000313" key="11">
    <source>
        <dbReference type="EMBL" id="MBD3917910.1"/>
    </source>
</evidence>
<dbReference type="PANTHER" id="PTHR34388:SF1">
    <property type="entry name" value="DNA POLYMERASE III SUBUNIT DELTA"/>
    <property type="match status" value="1"/>
</dbReference>
<feature type="domain" description="DNA polymerase III delta N-terminal" evidence="9">
    <location>
        <begin position="19"/>
        <end position="147"/>
    </location>
</feature>
<dbReference type="EMBL" id="JACXZA010000001">
    <property type="protein sequence ID" value="MBD3917910.1"/>
    <property type="molecule type" value="Genomic_DNA"/>
</dbReference>
<dbReference type="RefSeq" id="WP_191202164.1">
    <property type="nucleotide sequence ID" value="NZ_JACXZA010000001.1"/>
</dbReference>
<dbReference type="NCBIfam" id="TIGR01128">
    <property type="entry name" value="holA"/>
    <property type="match status" value="1"/>
</dbReference>
<dbReference type="InterPro" id="IPR027417">
    <property type="entry name" value="P-loop_NTPase"/>
</dbReference>
<evidence type="ECO:0000256" key="6">
    <source>
        <dbReference type="ARBA" id="ARBA00022932"/>
    </source>
</evidence>
<gene>
    <name evidence="11" type="primary">holA</name>
    <name evidence="11" type="ORF">H8B09_04025</name>
</gene>
<name>A0ABR8MSV2_9BACL</name>
<dbReference type="Pfam" id="PF06144">
    <property type="entry name" value="DNA_pol3_delta"/>
    <property type="match status" value="1"/>
</dbReference>
<feature type="domain" description="DNA polymerase III delta subunit-like C-terminal" evidence="10">
    <location>
        <begin position="220"/>
        <end position="340"/>
    </location>
</feature>
<dbReference type="Gene3D" id="1.20.272.10">
    <property type="match status" value="1"/>
</dbReference>
<protein>
    <recommendedName>
        <fullName evidence="2">DNA polymerase III subunit delta</fullName>
        <ecNumber evidence="1">2.7.7.7</ecNumber>
    </recommendedName>
</protein>
<dbReference type="InterPro" id="IPR048466">
    <property type="entry name" value="DNA_pol3_delta-like_C"/>
</dbReference>
<dbReference type="SUPFAM" id="SSF52540">
    <property type="entry name" value="P-loop containing nucleoside triphosphate hydrolases"/>
    <property type="match status" value="1"/>
</dbReference>
<accession>A0ABR8MSV2</accession>
<sequence>METTEALKELKSGKLRPVYVAYGSDRYRMEQFSSMLADKLFNREERELGIVKFDTSETAIEEAAAEAETLPFFVDKKLIIIRDASVLAAAGAGTKEGKIEHRAERMLEYIEQPMESTIVLFMVYADKLDERRKLVKRLKEQGALVSFNELDGPELRRWVTRRAAEQGRTMKDDAAELLVTRTGTRLQQLAQETDKLCLYAGEGGTIDVTSVELLTASTVEEDVFSLIDAIASMQKDKALNLYRDLLLRREEPIKIAALLASQLRLMLQVKELSAQQYSPQQIASHLSIHPFRVKLAAEKSSRLSTQRLGDSLSELAELDYRMKTGQVDKTLGLELFLLSFGVMNSK</sequence>
<keyword evidence="3 11" id="KW-0808">Transferase</keyword>
<dbReference type="Gene3D" id="1.10.8.60">
    <property type="match status" value="1"/>
</dbReference>
<keyword evidence="6" id="KW-0239">DNA-directed DNA polymerase</keyword>
<evidence type="ECO:0000256" key="3">
    <source>
        <dbReference type="ARBA" id="ARBA00022679"/>
    </source>
</evidence>
<comment type="similarity">
    <text evidence="7">Belongs to the DNA polymerase HolA subunit family.</text>
</comment>
<evidence type="ECO:0000256" key="2">
    <source>
        <dbReference type="ARBA" id="ARBA00017703"/>
    </source>
</evidence>